<evidence type="ECO:0000313" key="14">
    <source>
        <dbReference type="EMBL" id="RVQ69680.1"/>
    </source>
</evidence>
<evidence type="ECO:0000256" key="4">
    <source>
        <dbReference type="ARBA" id="ARBA00016218"/>
    </source>
</evidence>
<dbReference type="InterPro" id="IPR000550">
    <property type="entry name" value="Hppk"/>
</dbReference>
<evidence type="ECO:0000313" key="15">
    <source>
        <dbReference type="Proteomes" id="UP000283003"/>
    </source>
</evidence>
<dbReference type="SUPFAM" id="SSF55083">
    <property type="entry name" value="6-hydroxymethyl-7,8-dihydropterin pyrophosphokinase, HPPK"/>
    <property type="match status" value="1"/>
</dbReference>
<gene>
    <name evidence="14" type="primary">folK</name>
    <name evidence="14" type="ORF">EKN06_05855</name>
</gene>
<keyword evidence="7 14" id="KW-0418">Kinase</keyword>
<evidence type="ECO:0000256" key="5">
    <source>
        <dbReference type="ARBA" id="ARBA00022679"/>
    </source>
</evidence>
<evidence type="ECO:0000256" key="11">
    <source>
        <dbReference type="ARBA" id="ARBA00029766"/>
    </source>
</evidence>
<reference evidence="14 15" key="1">
    <citation type="submission" date="2018-12" db="EMBL/GenBank/DDBJ databases">
        <title>Croceicoccus ponticola sp. nov., a lipolytic bacterium isolated from seawater.</title>
        <authorList>
            <person name="Yoon J.-H."/>
        </authorList>
    </citation>
    <scope>NUCLEOTIDE SEQUENCE [LARGE SCALE GENOMIC DNA]</scope>
    <source>
        <strain evidence="14 15">GM-16</strain>
    </source>
</reference>
<dbReference type="OrthoDB" id="9808041at2"/>
<dbReference type="NCBIfam" id="TIGR01498">
    <property type="entry name" value="folK"/>
    <property type="match status" value="1"/>
</dbReference>
<dbReference type="AlphaFoldDB" id="A0A437H227"/>
<keyword evidence="5 14" id="KW-0808">Transferase</keyword>
<evidence type="ECO:0000256" key="6">
    <source>
        <dbReference type="ARBA" id="ARBA00022741"/>
    </source>
</evidence>
<comment type="function">
    <text evidence="10">Catalyzes the transfer of pyrophosphate from adenosine triphosphate (ATP) to 6-hydroxymethyl-7,8-dihydropterin, an enzymatic step in folate biosynthesis pathway.</text>
</comment>
<evidence type="ECO:0000259" key="13">
    <source>
        <dbReference type="Pfam" id="PF01288"/>
    </source>
</evidence>
<evidence type="ECO:0000256" key="1">
    <source>
        <dbReference type="ARBA" id="ARBA00005051"/>
    </source>
</evidence>
<evidence type="ECO:0000256" key="10">
    <source>
        <dbReference type="ARBA" id="ARBA00029409"/>
    </source>
</evidence>
<dbReference type="UniPathway" id="UPA00077">
    <property type="reaction ID" value="UER00155"/>
</dbReference>
<dbReference type="GO" id="GO:0046654">
    <property type="term" value="P:tetrahydrofolate biosynthetic process"/>
    <property type="evidence" value="ECO:0007669"/>
    <property type="project" value="UniProtKB-UniPathway"/>
</dbReference>
<comment type="pathway">
    <text evidence="1">Cofactor biosynthesis; tetrahydrofolate biosynthesis; 2-amino-4-hydroxy-6-hydroxymethyl-7,8-dihydropteridine diphosphate from 7,8-dihydroneopterin triphosphate: step 4/4.</text>
</comment>
<dbReference type="PANTHER" id="PTHR43071">
    <property type="entry name" value="2-AMINO-4-HYDROXY-6-HYDROXYMETHYLDIHYDROPTERIDINE PYROPHOSPHOKINASE"/>
    <property type="match status" value="1"/>
</dbReference>
<evidence type="ECO:0000256" key="12">
    <source>
        <dbReference type="ARBA" id="ARBA00033413"/>
    </source>
</evidence>
<dbReference type="InterPro" id="IPR035907">
    <property type="entry name" value="Hppk_sf"/>
</dbReference>
<dbReference type="Proteomes" id="UP000283003">
    <property type="component" value="Unassembled WGS sequence"/>
</dbReference>
<comment type="caution">
    <text evidence="14">The sequence shown here is derived from an EMBL/GenBank/DDBJ whole genome shotgun (WGS) entry which is preliminary data.</text>
</comment>
<keyword evidence="8" id="KW-0067">ATP-binding</keyword>
<evidence type="ECO:0000256" key="9">
    <source>
        <dbReference type="ARBA" id="ARBA00022909"/>
    </source>
</evidence>
<feature type="domain" description="7,8-dihydro-6-hydroxymethylpterin-pyrophosphokinase" evidence="13">
    <location>
        <begin position="10"/>
        <end position="141"/>
    </location>
</feature>
<keyword evidence="15" id="KW-1185">Reference proteome</keyword>
<sequence>MSEPAHRYLIALGGNVRHVRHGAPARVLAAAMDGLVRGPTQVMARSRIMQSPPVGPSRRTYANAAVLVATDLDPPEMLDNLKSLEHRFDRATGGQRWSARTLDCDIVLWSGGAWCDADLTIPHPEYRRRDFVLIPALDVAPDWRDPLGGLTIRQLLFRLRRQGA</sequence>
<dbReference type="RefSeq" id="WP_127611867.1">
    <property type="nucleotide sequence ID" value="NZ_RXOL01000001.1"/>
</dbReference>
<organism evidence="14 15">
    <name type="scientific">Croceicoccus ponticola</name>
    <dbReference type="NCBI Taxonomy" id="2217664"/>
    <lineage>
        <taxon>Bacteria</taxon>
        <taxon>Pseudomonadati</taxon>
        <taxon>Pseudomonadota</taxon>
        <taxon>Alphaproteobacteria</taxon>
        <taxon>Sphingomonadales</taxon>
        <taxon>Erythrobacteraceae</taxon>
        <taxon>Croceicoccus</taxon>
    </lineage>
</organism>
<dbReference type="GO" id="GO:0005524">
    <property type="term" value="F:ATP binding"/>
    <property type="evidence" value="ECO:0007669"/>
    <property type="project" value="UniProtKB-KW"/>
</dbReference>
<dbReference type="EMBL" id="RXOL01000001">
    <property type="protein sequence ID" value="RVQ69680.1"/>
    <property type="molecule type" value="Genomic_DNA"/>
</dbReference>
<protein>
    <recommendedName>
        <fullName evidence="4">2-amino-4-hydroxy-6-hydroxymethyldihydropteridine pyrophosphokinase</fullName>
        <ecNumber evidence="3">2.7.6.3</ecNumber>
    </recommendedName>
    <alternativeName>
        <fullName evidence="11">6-hydroxymethyl-7,8-dihydropterin pyrophosphokinase</fullName>
    </alternativeName>
    <alternativeName>
        <fullName evidence="12">7,8-dihydro-6-hydroxymethylpterin-pyrophosphokinase</fullName>
    </alternativeName>
</protein>
<keyword evidence="6" id="KW-0547">Nucleotide-binding</keyword>
<name>A0A437H227_9SPHN</name>
<evidence type="ECO:0000256" key="8">
    <source>
        <dbReference type="ARBA" id="ARBA00022840"/>
    </source>
</evidence>
<dbReference type="GO" id="GO:0046656">
    <property type="term" value="P:folic acid biosynthetic process"/>
    <property type="evidence" value="ECO:0007669"/>
    <property type="project" value="UniProtKB-KW"/>
</dbReference>
<dbReference type="EC" id="2.7.6.3" evidence="3"/>
<dbReference type="PANTHER" id="PTHR43071:SF1">
    <property type="entry name" value="2-AMINO-4-HYDROXY-6-HYDROXYMETHYLDIHYDROPTERIDINE PYROPHOSPHOKINASE"/>
    <property type="match status" value="1"/>
</dbReference>
<comment type="similarity">
    <text evidence="2">Belongs to the HPPK family.</text>
</comment>
<dbReference type="Pfam" id="PF01288">
    <property type="entry name" value="HPPK"/>
    <property type="match status" value="1"/>
</dbReference>
<proteinExistence type="inferred from homology"/>
<evidence type="ECO:0000256" key="7">
    <source>
        <dbReference type="ARBA" id="ARBA00022777"/>
    </source>
</evidence>
<dbReference type="GO" id="GO:0016301">
    <property type="term" value="F:kinase activity"/>
    <property type="evidence" value="ECO:0007669"/>
    <property type="project" value="UniProtKB-KW"/>
</dbReference>
<keyword evidence="9" id="KW-0289">Folate biosynthesis</keyword>
<dbReference type="CDD" id="cd00483">
    <property type="entry name" value="HPPK"/>
    <property type="match status" value="1"/>
</dbReference>
<dbReference type="GO" id="GO:0003848">
    <property type="term" value="F:2-amino-4-hydroxy-6-hydroxymethyldihydropteridine diphosphokinase activity"/>
    <property type="evidence" value="ECO:0007669"/>
    <property type="project" value="UniProtKB-EC"/>
</dbReference>
<evidence type="ECO:0000256" key="2">
    <source>
        <dbReference type="ARBA" id="ARBA00005810"/>
    </source>
</evidence>
<evidence type="ECO:0000256" key="3">
    <source>
        <dbReference type="ARBA" id="ARBA00013253"/>
    </source>
</evidence>
<accession>A0A437H227</accession>
<dbReference type="Gene3D" id="3.30.70.560">
    <property type="entry name" value="7,8-Dihydro-6-hydroxymethylpterin-pyrophosphokinase HPPK"/>
    <property type="match status" value="1"/>
</dbReference>